<proteinExistence type="predicted"/>
<feature type="compositionally biased region" description="Basic and acidic residues" evidence="1">
    <location>
        <begin position="8"/>
        <end position="30"/>
    </location>
</feature>
<keyword evidence="3" id="KW-1185">Reference proteome</keyword>
<reference evidence="2" key="1">
    <citation type="submission" date="2023-03" db="EMBL/GenBank/DDBJ databases">
        <title>Massive genome expansion in bonnet fungi (Mycena s.s.) driven by repeated elements and novel gene families across ecological guilds.</title>
        <authorList>
            <consortium name="Lawrence Berkeley National Laboratory"/>
            <person name="Harder C.B."/>
            <person name="Miyauchi S."/>
            <person name="Viragh M."/>
            <person name="Kuo A."/>
            <person name="Thoen E."/>
            <person name="Andreopoulos B."/>
            <person name="Lu D."/>
            <person name="Skrede I."/>
            <person name="Drula E."/>
            <person name="Henrissat B."/>
            <person name="Morin E."/>
            <person name="Kohler A."/>
            <person name="Barry K."/>
            <person name="LaButti K."/>
            <person name="Morin E."/>
            <person name="Salamov A."/>
            <person name="Lipzen A."/>
            <person name="Mereny Z."/>
            <person name="Hegedus B."/>
            <person name="Baldrian P."/>
            <person name="Stursova M."/>
            <person name="Weitz H."/>
            <person name="Taylor A."/>
            <person name="Grigoriev I.V."/>
            <person name="Nagy L.G."/>
            <person name="Martin F."/>
            <person name="Kauserud H."/>
        </authorList>
    </citation>
    <scope>NUCLEOTIDE SEQUENCE</scope>
    <source>
        <strain evidence="2">CBHHK188m</strain>
    </source>
</reference>
<evidence type="ECO:0000313" key="2">
    <source>
        <dbReference type="EMBL" id="KAJ7735269.1"/>
    </source>
</evidence>
<feature type="compositionally biased region" description="Low complexity" evidence="1">
    <location>
        <begin position="307"/>
        <end position="328"/>
    </location>
</feature>
<dbReference type="EMBL" id="JARJLG010000156">
    <property type="protein sequence ID" value="KAJ7735269.1"/>
    <property type="molecule type" value="Genomic_DNA"/>
</dbReference>
<protein>
    <submittedName>
        <fullName evidence="2">Uncharacterized protein</fullName>
    </submittedName>
</protein>
<dbReference type="AlphaFoldDB" id="A0AAD7I680"/>
<dbReference type="Proteomes" id="UP001215280">
    <property type="component" value="Unassembled WGS sequence"/>
</dbReference>
<evidence type="ECO:0000313" key="3">
    <source>
        <dbReference type="Proteomes" id="UP001215280"/>
    </source>
</evidence>
<gene>
    <name evidence="2" type="ORF">DFH07DRAFT_780062</name>
</gene>
<feature type="region of interest" description="Disordered" evidence="1">
    <location>
        <begin position="350"/>
        <end position="371"/>
    </location>
</feature>
<feature type="region of interest" description="Disordered" evidence="1">
    <location>
        <begin position="306"/>
        <end position="335"/>
    </location>
</feature>
<sequence length="561" mass="63342">MPAGRPKLKPEVKLQHAQDSQKRYEDQNLEKRREAARLRMQRYSMHSEPIKRAAIAASDFHTRRRYREKAALDSEMYRARKRDAELAQSRAAAAMKQTKRDVERVALQNRHLVVGQNAPSPTARAPAAGKKHRPHPPHLPSPTMPTSVPSRLSDIPSLNRISDTSDEEEESEERPPVWPARIPHARRCPHCFAEECIGCACMCEASPEWIEHEGSHFFPTCKYCEGADCPGCHKGPLVHPGPFYAIYCQEWAGCVTSSASRDRLLCQYPRASTFEAPTWAEFLRRWSLECEEYHWHPEQDRWSPFVPLSRESSPPSSPSNLTTSAPSRTPSPPALAEDAQIVAEDTVLLKRGPLATPRTPSSPTKLSRRERQAQRNAEYGAYLEAKEARLEAEAAAKKKEELGFLASTRGNVSPERMRQQFVRVLGLASALEWPPPLLESSLVLPKEGANTQVHGPHNRWITHGGECEHALFNLHGQMQTCQQRLAVAAALPTKHHHGEGAEQFWDNAPVMYAVSGQNRVFKDRERAMAAFKEIPGAELVFTRDEDELFGFLEDFEKKFKI</sequence>
<feature type="region of interest" description="Disordered" evidence="1">
    <location>
        <begin position="111"/>
        <end position="177"/>
    </location>
</feature>
<evidence type="ECO:0000256" key="1">
    <source>
        <dbReference type="SAM" id="MobiDB-lite"/>
    </source>
</evidence>
<organism evidence="2 3">
    <name type="scientific">Mycena maculata</name>
    <dbReference type="NCBI Taxonomy" id="230809"/>
    <lineage>
        <taxon>Eukaryota</taxon>
        <taxon>Fungi</taxon>
        <taxon>Dikarya</taxon>
        <taxon>Basidiomycota</taxon>
        <taxon>Agaricomycotina</taxon>
        <taxon>Agaricomycetes</taxon>
        <taxon>Agaricomycetidae</taxon>
        <taxon>Agaricales</taxon>
        <taxon>Marasmiineae</taxon>
        <taxon>Mycenaceae</taxon>
        <taxon>Mycena</taxon>
    </lineage>
</organism>
<name>A0AAD7I680_9AGAR</name>
<feature type="region of interest" description="Disordered" evidence="1">
    <location>
        <begin position="1"/>
        <end position="30"/>
    </location>
</feature>
<accession>A0AAD7I680</accession>
<comment type="caution">
    <text evidence="2">The sequence shown here is derived from an EMBL/GenBank/DDBJ whole genome shotgun (WGS) entry which is preliminary data.</text>
</comment>